<dbReference type="AlphaFoldDB" id="A0A150PYV4"/>
<sequence length="447" mass="48876">MACIVLGAFGCGAAERPGDPEAMDGVRQALHDTTAVFAYVDMMSYELKFYEPSLDMEASVDLRTLPGYGSGVPLHAYITEGGHKVYVGFNGDASSPTGLAVIRVNDIFWHEHAADVELVKKLILDDPAHPHEFPAVTQVDPRQPFQPWTAQPFTQLHGPAELFSKHRLFWTVLTDDRVVTVNTSNDTLLPTQEFGDASRALHGISFNAAETRGLGAGYFYDRGYLPVFSVQADGTLASDGEIWLGTPKSHAAFVHNVEWQTNRYAFVGTMQFARTSLTPSSTEILGPSVWYVDTKVRIAKRIIKPTTDVNGAGIFRSASWVEVVGDKLFVGEEDSLDDSFGDDGYVSVFDVKDPWRPRFIKRLKPGVELPADFAVGHALAPTPDGKSVILESYPSGYVLRIGTESLLVEHVIHHDTMHSMPHGGSIVGIEEGHDSAALRTSAFGLDE</sequence>
<protein>
    <submittedName>
        <fullName evidence="1">Uncharacterized protein</fullName>
    </submittedName>
</protein>
<gene>
    <name evidence="1" type="ORF">BE15_12455</name>
</gene>
<dbReference type="Proteomes" id="UP000075260">
    <property type="component" value="Unassembled WGS sequence"/>
</dbReference>
<evidence type="ECO:0000313" key="1">
    <source>
        <dbReference type="EMBL" id="KYF60548.1"/>
    </source>
</evidence>
<dbReference type="SUPFAM" id="SSF75011">
    <property type="entry name" value="3-carboxy-cis,cis-mucoante lactonizing enzyme"/>
    <property type="match status" value="1"/>
</dbReference>
<comment type="caution">
    <text evidence="1">The sequence shown here is derived from an EMBL/GenBank/DDBJ whole genome shotgun (WGS) entry which is preliminary data.</text>
</comment>
<dbReference type="EMBL" id="JEMA01001269">
    <property type="protein sequence ID" value="KYF60548.1"/>
    <property type="molecule type" value="Genomic_DNA"/>
</dbReference>
<evidence type="ECO:0000313" key="2">
    <source>
        <dbReference type="Proteomes" id="UP000075260"/>
    </source>
</evidence>
<reference evidence="1 2" key="1">
    <citation type="submission" date="2014-02" db="EMBL/GenBank/DDBJ databases">
        <title>The small core and large imbalanced accessory genome model reveals a collaborative survival strategy of Sorangium cellulosum strains in nature.</title>
        <authorList>
            <person name="Han K."/>
            <person name="Peng R."/>
            <person name="Blom J."/>
            <person name="Li Y.-Z."/>
        </authorList>
    </citation>
    <scope>NUCLEOTIDE SEQUENCE [LARGE SCALE GENOMIC DNA]</scope>
    <source>
        <strain evidence="1 2">So0008-312</strain>
    </source>
</reference>
<proteinExistence type="predicted"/>
<organism evidence="1 2">
    <name type="scientific">Sorangium cellulosum</name>
    <name type="common">Polyangium cellulosum</name>
    <dbReference type="NCBI Taxonomy" id="56"/>
    <lineage>
        <taxon>Bacteria</taxon>
        <taxon>Pseudomonadati</taxon>
        <taxon>Myxococcota</taxon>
        <taxon>Polyangia</taxon>
        <taxon>Polyangiales</taxon>
        <taxon>Polyangiaceae</taxon>
        <taxon>Sorangium</taxon>
    </lineage>
</organism>
<name>A0A150PYV4_SORCE</name>
<accession>A0A150PYV4</accession>